<dbReference type="OrthoDB" id="441812at2759"/>
<dbReference type="STRING" id="946122.A0A0C2WUM4"/>
<evidence type="ECO:0000313" key="2">
    <source>
        <dbReference type="Proteomes" id="UP000054549"/>
    </source>
</evidence>
<dbReference type="Gene3D" id="3.90.1410.10">
    <property type="entry name" value="set domain protein methyltransferase, domain 1"/>
    <property type="match status" value="1"/>
</dbReference>
<dbReference type="PANTHER" id="PTHR13271:SF34">
    <property type="entry name" value="N-LYSINE METHYLTRANSFERASE SETD6"/>
    <property type="match status" value="1"/>
</dbReference>
<organism evidence="1 2">
    <name type="scientific">Amanita muscaria (strain Koide BX008)</name>
    <dbReference type="NCBI Taxonomy" id="946122"/>
    <lineage>
        <taxon>Eukaryota</taxon>
        <taxon>Fungi</taxon>
        <taxon>Dikarya</taxon>
        <taxon>Basidiomycota</taxon>
        <taxon>Agaricomycotina</taxon>
        <taxon>Agaricomycetes</taxon>
        <taxon>Agaricomycetidae</taxon>
        <taxon>Agaricales</taxon>
        <taxon>Pluteineae</taxon>
        <taxon>Amanitaceae</taxon>
        <taxon>Amanita</taxon>
    </lineage>
</organism>
<dbReference type="InParanoid" id="A0A0C2WUM4"/>
<reference evidence="1 2" key="1">
    <citation type="submission" date="2014-04" db="EMBL/GenBank/DDBJ databases">
        <title>Evolutionary Origins and Diversification of the Mycorrhizal Mutualists.</title>
        <authorList>
            <consortium name="DOE Joint Genome Institute"/>
            <consortium name="Mycorrhizal Genomics Consortium"/>
            <person name="Kohler A."/>
            <person name="Kuo A."/>
            <person name="Nagy L.G."/>
            <person name="Floudas D."/>
            <person name="Copeland A."/>
            <person name="Barry K.W."/>
            <person name="Cichocki N."/>
            <person name="Veneault-Fourrey C."/>
            <person name="LaButti K."/>
            <person name="Lindquist E.A."/>
            <person name="Lipzen A."/>
            <person name="Lundell T."/>
            <person name="Morin E."/>
            <person name="Murat C."/>
            <person name="Riley R."/>
            <person name="Ohm R."/>
            <person name="Sun H."/>
            <person name="Tunlid A."/>
            <person name="Henrissat B."/>
            <person name="Grigoriev I.V."/>
            <person name="Hibbett D.S."/>
            <person name="Martin F."/>
        </authorList>
    </citation>
    <scope>NUCLEOTIDE SEQUENCE [LARGE SCALE GENOMIC DNA]</scope>
    <source>
        <strain evidence="1 2">Koide BX008</strain>
    </source>
</reference>
<evidence type="ECO:0008006" key="3">
    <source>
        <dbReference type="Google" id="ProtNLM"/>
    </source>
</evidence>
<dbReference type="CDD" id="cd10527">
    <property type="entry name" value="SET_LSMT"/>
    <property type="match status" value="1"/>
</dbReference>
<gene>
    <name evidence="1" type="ORF">M378DRAFT_918353</name>
</gene>
<dbReference type="PANTHER" id="PTHR13271">
    <property type="entry name" value="UNCHARACTERIZED PUTATIVE METHYLTRANSFERASE"/>
    <property type="match status" value="1"/>
</dbReference>
<protein>
    <recommendedName>
        <fullName evidence="3">SET domain-containing protein</fullName>
    </recommendedName>
</protein>
<dbReference type="SUPFAM" id="SSF82199">
    <property type="entry name" value="SET domain"/>
    <property type="match status" value="1"/>
</dbReference>
<accession>A0A0C2WUM4</accession>
<dbReference type="HOGENOM" id="CLU_023001_0_0_1"/>
<dbReference type="InterPro" id="IPR050600">
    <property type="entry name" value="SETD3_SETD6_MTase"/>
</dbReference>
<proteinExistence type="predicted"/>
<name>A0A0C2WUM4_AMAMK</name>
<keyword evidence="2" id="KW-1185">Reference proteome</keyword>
<dbReference type="EMBL" id="KN818298">
    <property type="protein sequence ID" value="KIL60476.1"/>
    <property type="molecule type" value="Genomic_DNA"/>
</dbReference>
<dbReference type="GO" id="GO:0005634">
    <property type="term" value="C:nucleus"/>
    <property type="evidence" value="ECO:0007669"/>
    <property type="project" value="TreeGrafter"/>
</dbReference>
<dbReference type="Proteomes" id="UP000054549">
    <property type="component" value="Unassembled WGS sequence"/>
</dbReference>
<dbReference type="GO" id="GO:0016279">
    <property type="term" value="F:protein-lysine N-methyltransferase activity"/>
    <property type="evidence" value="ECO:0007669"/>
    <property type="project" value="TreeGrafter"/>
</dbReference>
<evidence type="ECO:0000313" key="1">
    <source>
        <dbReference type="EMBL" id="KIL60476.1"/>
    </source>
</evidence>
<sequence>MSSTPHGLGAQLALSLALYAEILKGKFSRWFGYLQSLPYTDVDIPVFWDLEMEIGPGSRRLEDGREALKWLRGTEVWKILQKRSENNRNLIEELNDYYHETAEMLILRHRDKISSQFPVTPTLHGFHRAYALVSSRAFIVDAYHGLCMVPIADAFNHESPNHVHLESDYYVCPECGSLHECVHDWDNPPTVLGIDLINTAHKAVAIADDELESDLFMVSVTAVPSGVEVFNTYGETLTNAQLLTQYGFILEANDNDTLTWDIYQLLHDHASGGEQRSVVDIGALWKQLCPSDWSIVSRSGLVYFANADMNVITSPLTLNGDGKISHQMWLIVSLHALHRVGKSFRNETVPTLSCLRNLLSTQMILEVHLERDETEGQVAGPIDSYDFDTKLLKELEELCQLMIHLCADRKAKTAFSGTIPEVGEYFDTLSHEKPRTRMAVSLVLNELSLLDSCQIMWTGLLGMVRRVGEWVP</sequence>
<dbReference type="AlphaFoldDB" id="A0A0C2WUM4"/>
<dbReference type="InterPro" id="IPR046341">
    <property type="entry name" value="SET_dom_sf"/>
</dbReference>